<evidence type="ECO:0000313" key="3">
    <source>
        <dbReference type="Proteomes" id="UP001633002"/>
    </source>
</evidence>
<feature type="region of interest" description="Disordered" evidence="1">
    <location>
        <begin position="118"/>
        <end position="167"/>
    </location>
</feature>
<accession>A0ABD3HAD4</accession>
<dbReference type="EMBL" id="JBJQOH010000004">
    <property type="protein sequence ID" value="KAL3687796.1"/>
    <property type="molecule type" value="Genomic_DNA"/>
</dbReference>
<feature type="compositionally biased region" description="Basic and acidic residues" evidence="1">
    <location>
        <begin position="143"/>
        <end position="158"/>
    </location>
</feature>
<name>A0ABD3HAD4_9MARC</name>
<dbReference type="AlphaFoldDB" id="A0ABD3HAD4"/>
<sequence length="167" mass="18589">MAGFIKKIFGHFGAKREDHHNRKQPNNQGHEQEQGQGLEQPPNSHQYHQPYQKPEQAASPGGFGVRVAVPLEPAVRGPVVSQCTYGNGGVQGLKWYADKLRVDDDGDVAQEFLSEVIPETPGPYNKRRPPRFESVPRTRPAKLKGDVHTHDGNVHQHVESPLGSHWA</sequence>
<proteinExistence type="predicted"/>
<dbReference type="Proteomes" id="UP001633002">
    <property type="component" value="Unassembled WGS sequence"/>
</dbReference>
<protein>
    <submittedName>
        <fullName evidence="2">Uncharacterized protein</fullName>
    </submittedName>
</protein>
<dbReference type="PANTHER" id="PTHR35750">
    <property type="entry name" value="PHOSPHOLIPID HYDROPEROXIDE GLUTATHIONE PEROXIDASE"/>
    <property type="match status" value="1"/>
</dbReference>
<feature type="region of interest" description="Disordered" evidence="1">
    <location>
        <begin position="10"/>
        <end position="64"/>
    </location>
</feature>
<keyword evidence="3" id="KW-1185">Reference proteome</keyword>
<evidence type="ECO:0000256" key="1">
    <source>
        <dbReference type="SAM" id="MobiDB-lite"/>
    </source>
</evidence>
<comment type="caution">
    <text evidence="2">The sequence shown here is derived from an EMBL/GenBank/DDBJ whole genome shotgun (WGS) entry which is preliminary data.</text>
</comment>
<organism evidence="2 3">
    <name type="scientific">Riccia sorocarpa</name>
    <dbReference type="NCBI Taxonomy" id="122646"/>
    <lineage>
        <taxon>Eukaryota</taxon>
        <taxon>Viridiplantae</taxon>
        <taxon>Streptophyta</taxon>
        <taxon>Embryophyta</taxon>
        <taxon>Marchantiophyta</taxon>
        <taxon>Marchantiopsida</taxon>
        <taxon>Marchantiidae</taxon>
        <taxon>Marchantiales</taxon>
        <taxon>Ricciaceae</taxon>
        <taxon>Riccia</taxon>
    </lineage>
</organism>
<dbReference type="PANTHER" id="PTHR35750:SF1">
    <property type="entry name" value="PHOSPHOLIPID HYDROPEROXIDE GLUTATHIONE PEROXIDASE"/>
    <property type="match status" value="1"/>
</dbReference>
<reference evidence="2 3" key="1">
    <citation type="submission" date="2024-09" db="EMBL/GenBank/DDBJ databases">
        <title>Chromosome-scale assembly of Riccia sorocarpa.</title>
        <authorList>
            <person name="Paukszto L."/>
        </authorList>
    </citation>
    <scope>NUCLEOTIDE SEQUENCE [LARGE SCALE GENOMIC DNA]</scope>
    <source>
        <strain evidence="2">LP-2024</strain>
        <tissue evidence="2">Aerial parts of the thallus</tissue>
    </source>
</reference>
<gene>
    <name evidence="2" type="ORF">R1sor_014105</name>
</gene>
<evidence type="ECO:0000313" key="2">
    <source>
        <dbReference type="EMBL" id="KAL3687796.1"/>
    </source>
</evidence>
<feature type="compositionally biased region" description="Low complexity" evidence="1">
    <location>
        <begin position="24"/>
        <end position="43"/>
    </location>
</feature>